<organism evidence="3 4">
    <name type="scientific">Variovorax paradoxus</name>
    <dbReference type="NCBI Taxonomy" id="34073"/>
    <lineage>
        <taxon>Bacteria</taxon>
        <taxon>Pseudomonadati</taxon>
        <taxon>Pseudomonadota</taxon>
        <taxon>Betaproteobacteria</taxon>
        <taxon>Burkholderiales</taxon>
        <taxon>Comamonadaceae</taxon>
        <taxon>Variovorax</taxon>
    </lineage>
</organism>
<evidence type="ECO:0000259" key="2">
    <source>
        <dbReference type="Pfam" id="PF13449"/>
    </source>
</evidence>
<gene>
    <name evidence="3" type="ORF">DI563_12850</name>
</gene>
<accession>A0A2W5Q9V6</accession>
<dbReference type="PANTHER" id="PTHR37957:SF1">
    <property type="entry name" value="PHYTASE-LIKE DOMAIN-CONTAINING PROTEIN"/>
    <property type="match status" value="1"/>
</dbReference>
<name>A0A2W5Q9V6_VARPD</name>
<sequence>MTNTKRARRTTRGLITMAGASLLLAACGGGGGGSGGSWPILGNSGGSPATGTGTGGGSTPTTPTTPARVSGTFLDAAVEGLDYIAGNAAVAQTDAQGRFECLPGDTVRFRAGALELGSAPCGAVVTPLTLAGAATSADGLQADAVINRLLALQSLDDDGDPSNGIRLTSEVKAQLKAGTLDFSAKAPDFNTALQTMLTALPAPWSGRTVDDSRRLLAREHFENTLASTLGTPISTSASQTNALGSIAASVTRYQLQADAKYYVPYEGSQAAVKADFPLGFLPAYGSGMAFKGKADDGTLEFYAVTDRGPNGDGPTVPVPGDSTGATSVSKVFPAPSFAPSFGLVRVGKGGAVLSSSTALRVNAQTKVTGLPPQAGAVGSTGEIPLTDTYVYDAAKSGFDANGLDPESMVYDKARNVLWTSDEYGPFVARINIATGVIEKKYAPGTGLPAIFAKRRINRGMEGLTLDVATGRLHGFLQSPIDPKDGSGKSIKAKPPGGSNTDVRHIAKFARWMEFDPATETSKSYAYPIDGSAYDKDRTGNAKLGDVVSLGNGRFIVIEQGARKSDGKVMNKLMLVELPASATDIAAMDENLEISSITQAASNGLSYAGVVTMNKTELLDLNALGWLAEKAEGLALVDDHTLALVNDDDFGLSTKLYDADGKVVAGSIEDCTVDATGAIVSGCPAGVVKARITRGSDLERPTRVWLIRLDRALSQLRLPN</sequence>
<comment type="caution">
    <text evidence="3">The sequence shown here is derived from an EMBL/GenBank/DDBJ whole genome shotgun (WGS) entry which is preliminary data.</text>
</comment>
<evidence type="ECO:0000256" key="1">
    <source>
        <dbReference type="SAM" id="MobiDB-lite"/>
    </source>
</evidence>
<dbReference type="Pfam" id="PF13449">
    <property type="entry name" value="Phytase-like"/>
    <property type="match status" value="1"/>
</dbReference>
<dbReference type="AlphaFoldDB" id="A0A2W5Q9V6"/>
<dbReference type="InterPro" id="IPR027372">
    <property type="entry name" value="Phytase-like_dom"/>
</dbReference>
<dbReference type="PROSITE" id="PS51257">
    <property type="entry name" value="PROKAR_LIPOPROTEIN"/>
    <property type="match status" value="1"/>
</dbReference>
<dbReference type="EMBL" id="QFPP01000141">
    <property type="protein sequence ID" value="PZQ74222.1"/>
    <property type="molecule type" value="Genomic_DNA"/>
</dbReference>
<dbReference type="PANTHER" id="PTHR37957">
    <property type="entry name" value="BLR7070 PROTEIN"/>
    <property type="match status" value="1"/>
</dbReference>
<proteinExistence type="predicted"/>
<protein>
    <recommendedName>
        <fullName evidence="2">Phytase-like domain-containing protein</fullName>
    </recommendedName>
</protein>
<reference evidence="3 4" key="1">
    <citation type="submission" date="2017-08" db="EMBL/GenBank/DDBJ databases">
        <title>Infants hospitalized years apart are colonized by the same room-sourced microbial strains.</title>
        <authorList>
            <person name="Brooks B."/>
            <person name="Olm M.R."/>
            <person name="Firek B.A."/>
            <person name="Baker R."/>
            <person name="Thomas B.C."/>
            <person name="Morowitz M.J."/>
            <person name="Banfield J.F."/>
        </authorList>
    </citation>
    <scope>NUCLEOTIDE SEQUENCE [LARGE SCALE GENOMIC DNA]</scope>
    <source>
        <strain evidence="3">S2_005_003_R2_41</strain>
    </source>
</reference>
<evidence type="ECO:0000313" key="3">
    <source>
        <dbReference type="EMBL" id="PZQ74222.1"/>
    </source>
</evidence>
<dbReference type="Proteomes" id="UP000249135">
    <property type="component" value="Unassembled WGS sequence"/>
</dbReference>
<feature type="domain" description="Phytase-like" evidence="2">
    <location>
        <begin position="373"/>
        <end position="649"/>
    </location>
</feature>
<evidence type="ECO:0000313" key="4">
    <source>
        <dbReference type="Proteomes" id="UP000249135"/>
    </source>
</evidence>
<feature type="region of interest" description="Disordered" evidence="1">
    <location>
        <begin position="38"/>
        <end position="68"/>
    </location>
</feature>